<keyword evidence="4" id="KW-0238">DNA-binding</keyword>
<evidence type="ECO:0000256" key="1">
    <source>
        <dbReference type="ARBA" id="ARBA00010641"/>
    </source>
</evidence>
<dbReference type="InterPro" id="IPR007627">
    <property type="entry name" value="RNA_pol_sigma70_r2"/>
</dbReference>
<dbReference type="PANTHER" id="PTHR43133:SF8">
    <property type="entry name" value="RNA POLYMERASE SIGMA FACTOR HI_1459-RELATED"/>
    <property type="match status" value="1"/>
</dbReference>
<evidence type="ECO:0000256" key="5">
    <source>
        <dbReference type="ARBA" id="ARBA00023163"/>
    </source>
</evidence>
<dbReference type="InterPro" id="IPR036388">
    <property type="entry name" value="WH-like_DNA-bd_sf"/>
</dbReference>
<reference evidence="9" key="1">
    <citation type="submission" date="2017-02" db="EMBL/GenBank/DDBJ databases">
        <authorList>
            <person name="Varghese N."/>
            <person name="Submissions S."/>
        </authorList>
    </citation>
    <scope>NUCLEOTIDE SEQUENCE [LARGE SCALE GENOMIC DNA]</scope>
    <source>
        <strain evidence="9">DSM 22385</strain>
    </source>
</reference>
<feature type="domain" description="RNA polymerase sigma-70 region 2" evidence="6">
    <location>
        <begin position="18"/>
        <end position="82"/>
    </location>
</feature>
<feature type="domain" description="RNA polymerase sigma factor 70 region 4 type 2" evidence="7">
    <location>
        <begin position="123"/>
        <end position="163"/>
    </location>
</feature>
<dbReference type="AlphaFoldDB" id="A0A1T5CYG3"/>
<keyword evidence="3" id="KW-0731">Sigma factor</keyword>
<accession>A0A1T5CYG3</accession>
<evidence type="ECO:0000256" key="3">
    <source>
        <dbReference type="ARBA" id="ARBA00023082"/>
    </source>
</evidence>
<dbReference type="EMBL" id="FUYR01000002">
    <property type="protein sequence ID" value="SKB64439.1"/>
    <property type="molecule type" value="Genomic_DNA"/>
</dbReference>
<dbReference type="InterPro" id="IPR013249">
    <property type="entry name" value="RNA_pol_sigma70_r4_t2"/>
</dbReference>
<dbReference type="NCBIfam" id="TIGR02937">
    <property type="entry name" value="sigma70-ECF"/>
    <property type="match status" value="1"/>
</dbReference>
<sequence length="189" mass="22433">MTTVVMPKEKNQRILQTIRSYGKGLMGFIRSRVKSDEDAEDIMQDVWYQLTAIVNSEPIEQTGAWLYRVARNRIIDKHRKKTESLFEDSLADTDDEDAPDFRAMLLTEAKTPETEYIRNMFWEQLFRALEELPQEQRQVFVSHELDSIPFQQIADSTGENIQTLITRKRYAVLHLRKRLKQLYEEINEY</sequence>
<evidence type="ECO:0000256" key="2">
    <source>
        <dbReference type="ARBA" id="ARBA00023015"/>
    </source>
</evidence>
<evidence type="ECO:0000313" key="9">
    <source>
        <dbReference type="Proteomes" id="UP000189981"/>
    </source>
</evidence>
<evidence type="ECO:0000313" key="8">
    <source>
        <dbReference type="EMBL" id="SKB64439.1"/>
    </source>
</evidence>
<dbReference type="InterPro" id="IPR013324">
    <property type="entry name" value="RNA_pol_sigma_r3/r4-like"/>
</dbReference>
<dbReference type="STRING" id="572036.SAMN05661099_2021"/>
<evidence type="ECO:0000256" key="4">
    <source>
        <dbReference type="ARBA" id="ARBA00023125"/>
    </source>
</evidence>
<organism evidence="8 9">
    <name type="scientific">Daejeonella lutea</name>
    <dbReference type="NCBI Taxonomy" id="572036"/>
    <lineage>
        <taxon>Bacteria</taxon>
        <taxon>Pseudomonadati</taxon>
        <taxon>Bacteroidota</taxon>
        <taxon>Sphingobacteriia</taxon>
        <taxon>Sphingobacteriales</taxon>
        <taxon>Sphingobacteriaceae</taxon>
        <taxon>Daejeonella</taxon>
    </lineage>
</organism>
<dbReference type="GO" id="GO:0006352">
    <property type="term" value="P:DNA-templated transcription initiation"/>
    <property type="evidence" value="ECO:0007669"/>
    <property type="project" value="InterPro"/>
</dbReference>
<dbReference type="GO" id="GO:0003677">
    <property type="term" value="F:DNA binding"/>
    <property type="evidence" value="ECO:0007669"/>
    <property type="project" value="UniProtKB-KW"/>
</dbReference>
<comment type="similarity">
    <text evidence="1">Belongs to the sigma-70 factor family. ECF subfamily.</text>
</comment>
<dbReference type="SUPFAM" id="SSF88659">
    <property type="entry name" value="Sigma3 and sigma4 domains of RNA polymerase sigma factors"/>
    <property type="match status" value="1"/>
</dbReference>
<dbReference type="SUPFAM" id="SSF88946">
    <property type="entry name" value="Sigma2 domain of RNA polymerase sigma factors"/>
    <property type="match status" value="1"/>
</dbReference>
<dbReference type="InterPro" id="IPR013325">
    <property type="entry name" value="RNA_pol_sigma_r2"/>
</dbReference>
<keyword evidence="9" id="KW-1185">Reference proteome</keyword>
<dbReference type="Pfam" id="PF04542">
    <property type="entry name" value="Sigma70_r2"/>
    <property type="match status" value="1"/>
</dbReference>
<protein>
    <submittedName>
        <fullName evidence="8">RNA polymerase sigma factor, sigma-70 family</fullName>
    </submittedName>
</protein>
<dbReference type="Gene3D" id="1.10.1740.10">
    <property type="match status" value="1"/>
</dbReference>
<dbReference type="Gene3D" id="1.10.10.10">
    <property type="entry name" value="Winged helix-like DNA-binding domain superfamily/Winged helix DNA-binding domain"/>
    <property type="match status" value="1"/>
</dbReference>
<evidence type="ECO:0000259" key="6">
    <source>
        <dbReference type="Pfam" id="PF04542"/>
    </source>
</evidence>
<evidence type="ECO:0000259" key="7">
    <source>
        <dbReference type="Pfam" id="PF08281"/>
    </source>
</evidence>
<dbReference type="GO" id="GO:0016987">
    <property type="term" value="F:sigma factor activity"/>
    <property type="evidence" value="ECO:0007669"/>
    <property type="project" value="UniProtKB-KW"/>
</dbReference>
<proteinExistence type="inferred from homology"/>
<gene>
    <name evidence="8" type="ORF">SAMN05661099_2021</name>
</gene>
<dbReference type="Pfam" id="PF08281">
    <property type="entry name" value="Sigma70_r4_2"/>
    <property type="match status" value="1"/>
</dbReference>
<dbReference type="PANTHER" id="PTHR43133">
    <property type="entry name" value="RNA POLYMERASE ECF-TYPE SIGMA FACTO"/>
    <property type="match status" value="1"/>
</dbReference>
<keyword evidence="2" id="KW-0805">Transcription regulation</keyword>
<dbReference type="InterPro" id="IPR014284">
    <property type="entry name" value="RNA_pol_sigma-70_dom"/>
</dbReference>
<dbReference type="InterPro" id="IPR039425">
    <property type="entry name" value="RNA_pol_sigma-70-like"/>
</dbReference>
<keyword evidence="5" id="KW-0804">Transcription</keyword>
<name>A0A1T5CYG3_9SPHI</name>
<dbReference type="Proteomes" id="UP000189981">
    <property type="component" value="Unassembled WGS sequence"/>
</dbReference>